<dbReference type="OrthoDB" id="5495892at2"/>
<dbReference type="GO" id="GO:0080120">
    <property type="term" value="P:CAAX-box protein maturation"/>
    <property type="evidence" value="ECO:0007669"/>
    <property type="project" value="UniProtKB-ARBA"/>
</dbReference>
<dbReference type="RefSeq" id="WP_050725093.1">
    <property type="nucleotide sequence ID" value="NZ_CP012332.1"/>
</dbReference>
<organism evidence="3 4">
    <name type="scientific">Vulgatibacter incomptus</name>
    <dbReference type="NCBI Taxonomy" id="1391653"/>
    <lineage>
        <taxon>Bacteria</taxon>
        <taxon>Pseudomonadati</taxon>
        <taxon>Myxococcota</taxon>
        <taxon>Myxococcia</taxon>
        <taxon>Myxococcales</taxon>
        <taxon>Cystobacterineae</taxon>
        <taxon>Vulgatibacteraceae</taxon>
        <taxon>Vulgatibacter</taxon>
    </lineage>
</organism>
<name>A0A0K1PAV6_9BACT</name>
<keyword evidence="1" id="KW-0472">Membrane</keyword>
<feature type="transmembrane region" description="Helical" evidence="1">
    <location>
        <begin position="242"/>
        <end position="264"/>
    </location>
</feature>
<keyword evidence="4" id="KW-1185">Reference proteome</keyword>
<dbReference type="AlphaFoldDB" id="A0A0K1PAV6"/>
<dbReference type="GO" id="GO:0006508">
    <property type="term" value="P:proteolysis"/>
    <property type="evidence" value="ECO:0007669"/>
    <property type="project" value="UniProtKB-KW"/>
</dbReference>
<protein>
    <submittedName>
        <fullName evidence="3">CAAX amino terminal protease family protein</fullName>
    </submittedName>
</protein>
<accession>A0A0K1PAV6</accession>
<reference evidence="3 4" key="1">
    <citation type="submission" date="2015-08" db="EMBL/GenBank/DDBJ databases">
        <authorList>
            <person name="Babu N.S."/>
            <person name="Beckwith C.J."/>
            <person name="Beseler K.G."/>
            <person name="Brison A."/>
            <person name="Carone J.V."/>
            <person name="Caskin T.P."/>
            <person name="Diamond M."/>
            <person name="Durham M.E."/>
            <person name="Foxe J.M."/>
            <person name="Go M."/>
            <person name="Henderson B.A."/>
            <person name="Jones I.B."/>
            <person name="McGettigan J.A."/>
            <person name="Micheletti S.J."/>
            <person name="Nasrallah M.E."/>
            <person name="Ortiz D."/>
            <person name="Piller C.R."/>
            <person name="Privatt S.R."/>
            <person name="Schneider S.L."/>
            <person name="Sharp S."/>
            <person name="Smith T.C."/>
            <person name="Stanton J.D."/>
            <person name="Ullery H.E."/>
            <person name="Wilson R.J."/>
            <person name="Serrano M.G."/>
            <person name="Buck G."/>
            <person name="Lee V."/>
            <person name="Wang Y."/>
            <person name="Carvalho R."/>
            <person name="Voegtly L."/>
            <person name="Shi R."/>
            <person name="Duckworth R."/>
            <person name="Johnson A."/>
            <person name="Loviza R."/>
            <person name="Walstead R."/>
            <person name="Shah Z."/>
            <person name="Kiflezghi M."/>
            <person name="Wade K."/>
            <person name="Ball S.L."/>
            <person name="Bradley K.W."/>
            <person name="Asai D.J."/>
            <person name="Bowman C.A."/>
            <person name="Russell D.A."/>
            <person name="Pope W.H."/>
            <person name="Jacobs-Sera D."/>
            <person name="Hendrix R.W."/>
            <person name="Hatfull G.F."/>
        </authorList>
    </citation>
    <scope>NUCLEOTIDE SEQUENCE [LARGE SCALE GENOMIC DNA]</scope>
    <source>
        <strain evidence="3 4">DSM 27710</strain>
    </source>
</reference>
<feature type="transmembrane region" description="Helical" evidence="1">
    <location>
        <begin position="218"/>
        <end position="235"/>
    </location>
</feature>
<dbReference type="InterPro" id="IPR057384">
    <property type="entry name" value="CAAX_MXAN_2755"/>
</dbReference>
<dbReference type="NCBIfam" id="NF040914">
    <property type="entry name" value="Mrt_core"/>
    <property type="match status" value="1"/>
</dbReference>
<evidence type="ECO:0000256" key="1">
    <source>
        <dbReference type="SAM" id="Phobius"/>
    </source>
</evidence>
<keyword evidence="1" id="KW-0812">Transmembrane</keyword>
<feature type="transmembrane region" description="Helical" evidence="1">
    <location>
        <begin position="102"/>
        <end position="127"/>
    </location>
</feature>
<evidence type="ECO:0000313" key="3">
    <source>
        <dbReference type="EMBL" id="AKU90673.1"/>
    </source>
</evidence>
<dbReference type="STRING" id="1391653.AKJ08_1060"/>
<dbReference type="Proteomes" id="UP000055590">
    <property type="component" value="Chromosome"/>
</dbReference>
<gene>
    <name evidence="3" type="ORF">AKJ08_1060</name>
</gene>
<feature type="transmembrane region" description="Helical" evidence="1">
    <location>
        <begin position="23"/>
        <end position="42"/>
    </location>
</feature>
<keyword evidence="3" id="KW-0378">Hydrolase</keyword>
<feature type="transmembrane region" description="Helical" evidence="1">
    <location>
        <begin position="156"/>
        <end position="174"/>
    </location>
</feature>
<sequence length="265" mass="28950">MAGPSLELDPNEPRADRPSPRAAIVREAVGIWALAFAGLVAAKVGGLFVPFVGGQVKAVAAGLFLYLPGVALRRRGETVDEYGIPDWPWRSPASWRQFRRDLAWGAGVCLALLVPVVAGFLLILQIVPHLPEAIRELVVPYAGGGTGFSFRFPERMWLHVLDQVLVVALAEEFFYRGYLQTRLVHAFGKGSLRLLGVQVGAAFWLTQLLFAVGHLGELHPWRLSVFFPAILFGWLRERTGSIGAGVIVHAFSNLLLMTLEASAFG</sequence>
<evidence type="ECO:0000259" key="2">
    <source>
        <dbReference type="Pfam" id="PF02517"/>
    </source>
</evidence>
<dbReference type="GO" id="GO:0004175">
    <property type="term" value="F:endopeptidase activity"/>
    <property type="evidence" value="ECO:0007669"/>
    <property type="project" value="UniProtKB-ARBA"/>
</dbReference>
<dbReference type="Pfam" id="PF02517">
    <property type="entry name" value="Rce1-like"/>
    <property type="match status" value="1"/>
</dbReference>
<dbReference type="PATRIC" id="fig|1391653.3.peg.1087"/>
<feature type="transmembrane region" description="Helical" evidence="1">
    <location>
        <begin position="194"/>
        <end position="212"/>
    </location>
</feature>
<evidence type="ECO:0000313" key="4">
    <source>
        <dbReference type="Proteomes" id="UP000055590"/>
    </source>
</evidence>
<dbReference type="EMBL" id="CP012332">
    <property type="protein sequence ID" value="AKU90673.1"/>
    <property type="molecule type" value="Genomic_DNA"/>
</dbReference>
<dbReference type="KEGG" id="vin:AKJ08_1060"/>
<dbReference type="InterPro" id="IPR003675">
    <property type="entry name" value="Rce1/LyrA-like_dom"/>
</dbReference>
<feature type="domain" description="CAAX prenyl protease 2/Lysostaphin resistance protein A-like" evidence="2">
    <location>
        <begin position="156"/>
        <end position="255"/>
    </location>
</feature>
<proteinExistence type="predicted"/>
<keyword evidence="3" id="KW-0645">Protease</keyword>
<dbReference type="NCBIfam" id="NF040593">
    <property type="entry name" value="CAAX_MXAN_2755"/>
    <property type="match status" value="1"/>
</dbReference>
<keyword evidence="1" id="KW-1133">Transmembrane helix</keyword>